<feature type="region of interest" description="Disordered" evidence="1">
    <location>
        <begin position="138"/>
        <end position="168"/>
    </location>
</feature>
<organism evidence="2 3">
    <name type="scientific">Coccomyxa subellipsoidea</name>
    <dbReference type="NCBI Taxonomy" id="248742"/>
    <lineage>
        <taxon>Eukaryota</taxon>
        <taxon>Viridiplantae</taxon>
        <taxon>Chlorophyta</taxon>
        <taxon>core chlorophytes</taxon>
        <taxon>Trebouxiophyceae</taxon>
        <taxon>Trebouxiophyceae incertae sedis</taxon>
        <taxon>Coccomyxaceae</taxon>
        <taxon>Coccomyxa</taxon>
    </lineage>
</organism>
<feature type="compositionally biased region" description="Low complexity" evidence="1">
    <location>
        <begin position="143"/>
        <end position="152"/>
    </location>
</feature>
<proteinExistence type="predicted"/>
<dbReference type="Pfam" id="PF13365">
    <property type="entry name" value="Trypsin_2"/>
    <property type="match status" value="1"/>
</dbReference>
<evidence type="ECO:0000313" key="2">
    <source>
        <dbReference type="EMBL" id="KAK9917480.1"/>
    </source>
</evidence>
<accession>A0ABR2Z0G2</accession>
<protein>
    <recommendedName>
        <fullName evidence="4">Trypsin-like serine protease</fullName>
    </recommendedName>
</protein>
<gene>
    <name evidence="2" type="ORF">WJX75_004825</name>
</gene>
<dbReference type="InterPro" id="IPR009003">
    <property type="entry name" value="Peptidase_S1_PA"/>
</dbReference>
<dbReference type="EMBL" id="JALJOT010000002">
    <property type="protein sequence ID" value="KAK9917480.1"/>
    <property type="molecule type" value="Genomic_DNA"/>
</dbReference>
<dbReference type="SUPFAM" id="SSF50494">
    <property type="entry name" value="Trypsin-like serine proteases"/>
    <property type="match status" value="1"/>
</dbReference>
<evidence type="ECO:0008006" key="4">
    <source>
        <dbReference type="Google" id="ProtNLM"/>
    </source>
</evidence>
<dbReference type="Gene3D" id="2.40.10.10">
    <property type="entry name" value="Trypsin-like serine proteases"/>
    <property type="match status" value="2"/>
</dbReference>
<evidence type="ECO:0000313" key="3">
    <source>
        <dbReference type="Proteomes" id="UP001491310"/>
    </source>
</evidence>
<keyword evidence="3" id="KW-1185">Reference proteome</keyword>
<sequence length="432" mass="45832">MIGKLFPASPTLCGGTCRVSSTVRPLWISSLACRNLRQPQAAASMWLSCAWFMALVLALAVCCGATNVNKRPLKAEAVQTSTLFPTIPRDVPHIAAPLLAINFTSDGNARLRGTAQLLGETFLAASGPVDPDRYAQHLGGQPGRAAPGAASAKLDTLPGAGKRPHGRRPLAICPEDPPLYASEKSEHESECRAYIYRNVDGMLQISYASAWFVDKTHVVTAAHAIAEGGSHEYFVVDYGGAYGIVCCDPDPSGLIEDCAYDARFYIVAVVAPEEWLNNGDINVNNDGAVLKVLPYPHTNPYFGVPLPFGSISQAPCNERAVSFGGFPTADPDVEGCYVDFQEMYRYTYTYQAPDPCPPNGNLLGYEGSVCPGMSGGTLQDRQSGAVVGIIVGYGWTKCSASGYGYVAFTQLVDTYVPGGGGISVADLIAAIP</sequence>
<comment type="caution">
    <text evidence="2">The sequence shown here is derived from an EMBL/GenBank/DDBJ whole genome shotgun (WGS) entry which is preliminary data.</text>
</comment>
<evidence type="ECO:0000256" key="1">
    <source>
        <dbReference type="SAM" id="MobiDB-lite"/>
    </source>
</evidence>
<dbReference type="InterPro" id="IPR043504">
    <property type="entry name" value="Peptidase_S1_PA_chymotrypsin"/>
</dbReference>
<name>A0ABR2Z0G2_9CHLO</name>
<reference evidence="2 3" key="1">
    <citation type="journal article" date="2024" name="Nat. Commun.">
        <title>Phylogenomics reveals the evolutionary origins of lichenization in chlorophyte algae.</title>
        <authorList>
            <person name="Puginier C."/>
            <person name="Libourel C."/>
            <person name="Otte J."/>
            <person name="Skaloud P."/>
            <person name="Haon M."/>
            <person name="Grisel S."/>
            <person name="Petersen M."/>
            <person name="Berrin J.G."/>
            <person name="Delaux P.M."/>
            <person name="Dal Grande F."/>
            <person name="Keller J."/>
        </authorList>
    </citation>
    <scope>NUCLEOTIDE SEQUENCE [LARGE SCALE GENOMIC DNA]</scope>
    <source>
        <strain evidence="2 3">SAG 216-7</strain>
    </source>
</reference>
<dbReference type="Proteomes" id="UP001491310">
    <property type="component" value="Unassembled WGS sequence"/>
</dbReference>